<dbReference type="InterPro" id="IPR023750">
    <property type="entry name" value="RbsD-like_sf"/>
</dbReference>
<evidence type="ECO:0000256" key="2">
    <source>
        <dbReference type="ARBA" id="ARBA00012862"/>
    </source>
</evidence>
<dbReference type="EC" id="5.4.99.62" evidence="2"/>
<keyword evidence="7" id="KW-1185">Reference proteome</keyword>
<dbReference type="Pfam" id="PF05025">
    <property type="entry name" value="RbsD_FucU"/>
    <property type="match status" value="1"/>
</dbReference>
<name>A0ABY5VMX3_9FIRM</name>
<evidence type="ECO:0000256" key="1">
    <source>
        <dbReference type="ARBA" id="ARBA00000223"/>
    </source>
</evidence>
<evidence type="ECO:0000256" key="5">
    <source>
        <dbReference type="ARBA" id="ARBA00023277"/>
    </source>
</evidence>
<protein>
    <recommendedName>
        <fullName evidence="2">D-ribose pyranase</fullName>
        <ecNumber evidence="2">5.4.99.62</ecNumber>
    </recommendedName>
</protein>
<dbReference type="InterPro" id="IPR023064">
    <property type="entry name" value="D-ribose_pyranase"/>
</dbReference>
<dbReference type="InterPro" id="IPR007721">
    <property type="entry name" value="RbsD_FucU"/>
</dbReference>
<dbReference type="EMBL" id="CP102290">
    <property type="protein sequence ID" value="UWP61115.1"/>
    <property type="molecule type" value="Genomic_DNA"/>
</dbReference>
<keyword evidence="4 6" id="KW-0413">Isomerase</keyword>
<comment type="catalytic activity">
    <reaction evidence="1">
        <text>beta-D-ribopyranose = beta-D-ribofuranose</text>
        <dbReference type="Rhea" id="RHEA:25432"/>
        <dbReference type="ChEBI" id="CHEBI:27476"/>
        <dbReference type="ChEBI" id="CHEBI:47002"/>
        <dbReference type="EC" id="5.4.99.62"/>
    </reaction>
</comment>
<reference evidence="6" key="1">
    <citation type="journal article" date="2022" name="Cell">
        <title>Design, construction, and in vivo augmentation of a complex gut microbiome.</title>
        <authorList>
            <person name="Cheng A.G."/>
            <person name="Ho P.Y."/>
            <person name="Aranda-Diaz A."/>
            <person name="Jain S."/>
            <person name="Yu F.B."/>
            <person name="Meng X."/>
            <person name="Wang M."/>
            <person name="Iakiviak M."/>
            <person name="Nagashima K."/>
            <person name="Zhao A."/>
            <person name="Murugkar P."/>
            <person name="Patil A."/>
            <person name="Atabakhsh K."/>
            <person name="Weakley A."/>
            <person name="Yan J."/>
            <person name="Brumbaugh A.R."/>
            <person name="Higginbottom S."/>
            <person name="Dimas A."/>
            <person name="Shiver A.L."/>
            <person name="Deutschbauer A."/>
            <person name="Neff N."/>
            <person name="Sonnenburg J.L."/>
            <person name="Huang K.C."/>
            <person name="Fischbach M.A."/>
        </authorList>
    </citation>
    <scope>NUCLEOTIDE SEQUENCE</scope>
    <source>
        <strain evidence="6">DSM 19829</strain>
    </source>
</reference>
<dbReference type="PANTHER" id="PTHR37831">
    <property type="entry name" value="D-RIBOSE PYRANASE"/>
    <property type="match status" value="1"/>
</dbReference>
<accession>A0ABY5VMX3</accession>
<dbReference type="Proteomes" id="UP001060164">
    <property type="component" value="Chromosome"/>
</dbReference>
<dbReference type="PANTHER" id="PTHR37831:SF1">
    <property type="entry name" value="D-RIBOSE PYRANASE"/>
    <property type="match status" value="1"/>
</dbReference>
<dbReference type="RefSeq" id="WP_028528287.1">
    <property type="nucleotide sequence ID" value="NZ_CABLBR010000009.1"/>
</dbReference>
<gene>
    <name evidence="6" type="primary">rbsD</name>
    <name evidence="6" type="ORF">NQ502_08820</name>
</gene>
<proteinExistence type="predicted"/>
<keyword evidence="3" id="KW-0963">Cytoplasm</keyword>
<dbReference type="NCBIfam" id="NF008761">
    <property type="entry name" value="PRK11797.1"/>
    <property type="match status" value="1"/>
</dbReference>
<evidence type="ECO:0000313" key="6">
    <source>
        <dbReference type="EMBL" id="UWP61115.1"/>
    </source>
</evidence>
<organism evidence="6 7">
    <name type="scientific">Ruminococcus gauvreauii</name>
    <dbReference type="NCBI Taxonomy" id="438033"/>
    <lineage>
        <taxon>Bacteria</taxon>
        <taxon>Bacillati</taxon>
        <taxon>Bacillota</taxon>
        <taxon>Clostridia</taxon>
        <taxon>Eubacteriales</taxon>
        <taxon>Oscillospiraceae</taxon>
        <taxon>Ruminococcus</taxon>
    </lineage>
</organism>
<evidence type="ECO:0000256" key="4">
    <source>
        <dbReference type="ARBA" id="ARBA00023235"/>
    </source>
</evidence>
<evidence type="ECO:0000256" key="3">
    <source>
        <dbReference type="ARBA" id="ARBA00022490"/>
    </source>
</evidence>
<sequence>MKKRGILNRDLMSAIADMGHTEVMVIGDAGVPIGKDSQRIDLAVCEDMPTIQQVLRLIMDEMIYEKVVVAEEQKLYNPAHFAEVQNLSARCRIETLPHEKLFARYLPGAKYIVRTGDFMPWGNVVITAGIDAPKWFKKEGCMIPDYYEERAGYEE</sequence>
<dbReference type="SUPFAM" id="SSF102546">
    <property type="entry name" value="RbsD-like"/>
    <property type="match status" value="1"/>
</dbReference>
<evidence type="ECO:0000313" key="7">
    <source>
        <dbReference type="Proteomes" id="UP001060164"/>
    </source>
</evidence>
<keyword evidence="5" id="KW-0119">Carbohydrate metabolism</keyword>
<dbReference type="GO" id="GO:0062193">
    <property type="term" value="F:D-ribose pyranase activity"/>
    <property type="evidence" value="ECO:0007669"/>
    <property type="project" value="UniProtKB-EC"/>
</dbReference>
<dbReference type="Gene3D" id="3.40.1650.10">
    <property type="entry name" value="RbsD-like domain"/>
    <property type="match status" value="1"/>
</dbReference>